<evidence type="ECO:0000313" key="1">
    <source>
        <dbReference type="EMBL" id="MBA9023944.1"/>
    </source>
</evidence>
<dbReference type="EMBL" id="JACJHZ010000043">
    <property type="protein sequence ID" value="MBA9023944.1"/>
    <property type="molecule type" value="Genomic_DNA"/>
</dbReference>
<comment type="caution">
    <text evidence="1">The sequence shown here is derived from an EMBL/GenBank/DDBJ whole genome shotgun (WGS) entry which is preliminary data.</text>
</comment>
<dbReference type="Proteomes" id="UP000587524">
    <property type="component" value="Unassembled WGS sequence"/>
</dbReference>
<accession>A0ABR6CFX9</accession>
<proteinExistence type="predicted"/>
<gene>
    <name evidence="1" type="ORF">HNQ97_005977</name>
</gene>
<protein>
    <submittedName>
        <fullName evidence="1">Uncharacterized protein</fullName>
    </submittedName>
</protein>
<evidence type="ECO:0000313" key="2">
    <source>
        <dbReference type="Proteomes" id="UP000587524"/>
    </source>
</evidence>
<dbReference type="RefSeq" id="WP_182575904.1">
    <property type="nucleotide sequence ID" value="NZ_JACJHY010000043.1"/>
</dbReference>
<organism evidence="1 2">
    <name type="scientific">Aminobacter ciceronei</name>
    <dbReference type="NCBI Taxonomy" id="150723"/>
    <lineage>
        <taxon>Bacteria</taxon>
        <taxon>Pseudomonadati</taxon>
        <taxon>Pseudomonadota</taxon>
        <taxon>Alphaproteobacteria</taxon>
        <taxon>Hyphomicrobiales</taxon>
        <taxon>Phyllobacteriaceae</taxon>
        <taxon>Aminobacter</taxon>
    </lineage>
</organism>
<keyword evidence="2" id="KW-1185">Reference proteome</keyword>
<name>A0ABR6CFX9_9HYPH</name>
<reference evidence="1 2" key="1">
    <citation type="submission" date="2020-08" db="EMBL/GenBank/DDBJ databases">
        <title>Genomic Encyclopedia of Type Strains, Phase IV (KMG-IV): sequencing the most valuable type-strain genomes for metagenomic binning, comparative biology and taxonomic classification.</title>
        <authorList>
            <person name="Goeker M."/>
        </authorList>
    </citation>
    <scope>NUCLEOTIDE SEQUENCE [LARGE SCALE GENOMIC DNA]</scope>
    <source>
        <strain evidence="1 2">DSM 17455</strain>
    </source>
</reference>
<sequence>MMKADPTGKNNCGVEPSLWLQMTKAEKHRCYVKASRARLGDKRTKEQIAKQNRSYRERYPEKCRELQKSWIARNPEKEAARKKAYREKNRERILKVRALWRAAKAGNTPLSSAELRKKSLRQNDFYAAAERAVPAGYPRWIRDDVISDIVLAVLEGEITVKQIASRARKYITRHYAEFGDRKTLSLDAPIPGLDGVTYLDRLAMEPAE</sequence>